<protein>
    <submittedName>
        <fullName evidence="4">Carboxylesterase 2</fullName>
        <ecNumber evidence="4">3.1.1.1</ecNumber>
    </submittedName>
    <submittedName>
        <fullName evidence="5">Dienelactone hydrolase family protein</fullName>
    </submittedName>
</protein>
<comment type="similarity">
    <text evidence="1">Belongs to the AB hydrolase superfamily. AB hydrolase 2 family.</text>
</comment>
<dbReference type="EMBL" id="LKHV02000001">
    <property type="protein sequence ID" value="MCS5709685.1"/>
    <property type="molecule type" value="Genomic_DNA"/>
</dbReference>
<dbReference type="EC" id="3.1.1.1" evidence="4"/>
<accession>A0A0Q9YQX6</accession>
<dbReference type="InterPro" id="IPR050565">
    <property type="entry name" value="LYPA1-2/EST-like"/>
</dbReference>
<keyword evidence="2 4" id="KW-0378">Hydrolase</keyword>
<reference evidence="5" key="3">
    <citation type="submission" date="2021-06" db="EMBL/GenBank/DDBJ databases">
        <title>Genomic Description and Analysis of Intracellular Bacteria, Candidatus Berkiella cookevillensis and Candidatus Berkiella aquae.</title>
        <authorList>
            <person name="Kidane D.T."/>
            <person name="Mehari Y.T."/>
            <person name="Rice F.C."/>
            <person name="Arivett B.A."/>
            <person name="Farone A.L."/>
            <person name="Berk S.G."/>
            <person name="Farone M.B."/>
        </authorList>
    </citation>
    <scope>NUCLEOTIDE SEQUENCE</scope>
    <source>
        <strain evidence="5">CC99</strain>
    </source>
</reference>
<feature type="domain" description="Phospholipase/carboxylesterase/thioesterase" evidence="3">
    <location>
        <begin position="9"/>
        <end position="220"/>
    </location>
</feature>
<dbReference type="PANTHER" id="PTHR10655:SF17">
    <property type="entry name" value="LYSOPHOSPHOLIPASE-LIKE PROTEIN 1"/>
    <property type="match status" value="1"/>
</dbReference>
<name>A0A0Q9YQX6_9GAMM</name>
<reference evidence="5" key="2">
    <citation type="journal article" date="2016" name="Genome Announc.">
        <title>Draft Genome Sequences of Two Novel Amoeba-Resistant Intranuclear Bacteria, 'Candidatus Berkiella cookevillensis' and 'Candidatus Berkiella aquae'.</title>
        <authorList>
            <person name="Mehari Y.T."/>
            <person name="Arivett B.A."/>
            <person name="Farone A.L."/>
            <person name="Gunderson J.H."/>
            <person name="Farone M.B."/>
        </authorList>
    </citation>
    <scope>NUCLEOTIDE SEQUENCE</scope>
    <source>
        <strain evidence="5">CC99</strain>
    </source>
</reference>
<sequence>MQTTLLEKIVLEPAHPATASVIWLHGLGSSGHDFEDVLPFLQLPDNHRIRFIFPHAEEIPIGLNGGLWMPAWYDIKDFNIMQRQDEEGIRQSEKNIMSLLDHELAQGIESQRIILMGFSQGGAMALHCATRYPKTLAGVACLSGYLLLHKALSAEIHPNNSDLPIFMAHGLMDPMVPYFQGQQASNILESVGFNPIFNSYPMAHMVCMEEFYDLGAWIKQILKD</sequence>
<dbReference type="Gene3D" id="3.40.50.1820">
    <property type="entry name" value="alpha/beta hydrolase"/>
    <property type="match status" value="1"/>
</dbReference>
<dbReference type="RefSeq" id="WP_057624359.1">
    <property type="nucleotide sequence ID" value="NZ_LKHV02000001.1"/>
</dbReference>
<evidence type="ECO:0000259" key="3">
    <source>
        <dbReference type="Pfam" id="PF02230"/>
    </source>
</evidence>
<organism evidence="4">
    <name type="scientific">Candidatus Berkiella cookevillensis</name>
    <dbReference type="NCBI Taxonomy" id="437022"/>
    <lineage>
        <taxon>Bacteria</taxon>
        <taxon>Pseudomonadati</taxon>
        <taxon>Pseudomonadota</taxon>
        <taxon>Gammaproteobacteria</taxon>
        <taxon>Candidatus Berkiellales</taxon>
        <taxon>Candidatus Berkiellaceae</taxon>
        <taxon>Candidatus Berkiella</taxon>
    </lineage>
</organism>
<evidence type="ECO:0000256" key="2">
    <source>
        <dbReference type="ARBA" id="ARBA00022801"/>
    </source>
</evidence>
<dbReference type="PANTHER" id="PTHR10655">
    <property type="entry name" value="LYSOPHOSPHOLIPASE-RELATED"/>
    <property type="match status" value="1"/>
</dbReference>
<dbReference type="Pfam" id="PF02230">
    <property type="entry name" value="Abhydrolase_2"/>
    <property type="match status" value="1"/>
</dbReference>
<dbReference type="GO" id="GO:0106435">
    <property type="term" value="F:carboxylesterase activity"/>
    <property type="evidence" value="ECO:0007669"/>
    <property type="project" value="UniProtKB-EC"/>
</dbReference>
<gene>
    <name evidence="4" type="primary">estB</name>
    <name evidence="5" type="ORF">CC99x_012335</name>
    <name evidence="4" type="ORF">CC99x_01250</name>
</gene>
<proteinExistence type="inferred from homology"/>
<dbReference type="AlphaFoldDB" id="A0A0Q9YQX6"/>
<evidence type="ECO:0000313" key="4">
    <source>
        <dbReference type="EMBL" id="KRG18769.1"/>
    </source>
</evidence>
<reference evidence="4" key="1">
    <citation type="submission" date="2015-09" db="EMBL/GenBank/DDBJ databases">
        <title>Draft Genome Sequences of Two Novel Amoeba-resistant Intranuclear Bacteria, Candidatus Berkiella cookevillensis and Candidatus Berkiella aquae.</title>
        <authorList>
            <person name="Mehari Y.T."/>
            <person name="Arivett B.A."/>
            <person name="Farone A.L."/>
            <person name="Gunderson J.H."/>
            <person name="Farone M.B."/>
        </authorList>
    </citation>
    <scope>NUCLEOTIDE SEQUENCE [LARGE SCALE GENOMIC DNA]</scope>
    <source>
        <strain evidence="4">CC99</strain>
    </source>
</reference>
<evidence type="ECO:0000256" key="1">
    <source>
        <dbReference type="ARBA" id="ARBA00006499"/>
    </source>
</evidence>
<dbReference type="InterPro" id="IPR003140">
    <property type="entry name" value="PLipase/COase/thioEstase"/>
</dbReference>
<keyword evidence="6" id="KW-1185">Reference proteome</keyword>
<evidence type="ECO:0000313" key="6">
    <source>
        <dbReference type="Proteomes" id="UP000051494"/>
    </source>
</evidence>
<comment type="caution">
    <text evidence="4">The sequence shown here is derived from an EMBL/GenBank/DDBJ whole genome shotgun (WGS) entry which is preliminary data.</text>
</comment>
<dbReference type="InterPro" id="IPR029058">
    <property type="entry name" value="AB_hydrolase_fold"/>
</dbReference>
<dbReference type="OrthoDB" id="9801763at2"/>
<dbReference type="Proteomes" id="UP000051494">
    <property type="component" value="Unassembled WGS sequence"/>
</dbReference>
<dbReference type="SUPFAM" id="SSF53474">
    <property type="entry name" value="alpha/beta-Hydrolases"/>
    <property type="match status" value="1"/>
</dbReference>
<evidence type="ECO:0000313" key="5">
    <source>
        <dbReference type="EMBL" id="MCS5709685.1"/>
    </source>
</evidence>
<dbReference type="STRING" id="437022.CC99x_01250"/>
<dbReference type="EMBL" id="LKHV01000005">
    <property type="protein sequence ID" value="KRG18769.1"/>
    <property type="molecule type" value="Genomic_DNA"/>
</dbReference>